<dbReference type="SMART" id="SM00347">
    <property type="entry name" value="HTH_MARR"/>
    <property type="match status" value="1"/>
</dbReference>
<name>A0A1H1EEU9_9ACTN</name>
<dbReference type="EMBL" id="FNKK01000002">
    <property type="protein sequence ID" value="SDQ87164.1"/>
    <property type="molecule type" value="Genomic_DNA"/>
</dbReference>
<keyword evidence="3" id="KW-1185">Reference proteome</keyword>
<dbReference type="PRINTS" id="PR00598">
    <property type="entry name" value="HTHMARR"/>
</dbReference>
<dbReference type="OrthoDB" id="8635520at2"/>
<proteinExistence type="predicted"/>
<keyword evidence="2" id="KW-0238">DNA-binding</keyword>
<dbReference type="InterPro" id="IPR036388">
    <property type="entry name" value="WH-like_DNA-bd_sf"/>
</dbReference>
<dbReference type="PROSITE" id="PS50995">
    <property type="entry name" value="HTH_MARR_2"/>
    <property type="match status" value="1"/>
</dbReference>
<evidence type="ECO:0000259" key="1">
    <source>
        <dbReference type="PROSITE" id="PS50995"/>
    </source>
</evidence>
<reference evidence="2 3" key="1">
    <citation type="submission" date="2016-10" db="EMBL/GenBank/DDBJ databases">
        <authorList>
            <person name="de Groot N.N."/>
        </authorList>
    </citation>
    <scope>NUCLEOTIDE SEQUENCE [LARGE SCALE GENOMIC DNA]</scope>
    <source>
        <strain evidence="2 3">DSM 43794</strain>
    </source>
</reference>
<dbReference type="GO" id="GO:0006950">
    <property type="term" value="P:response to stress"/>
    <property type="evidence" value="ECO:0007669"/>
    <property type="project" value="TreeGrafter"/>
</dbReference>
<protein>
    <submittedName>
        <fullName evidence="2">DNA-binding transcriptional regulator, MarR family</fullName>
    </submittedName>
</protein>
<dbReference type="RefSeq" id="WP_093259142.1">
    <property type="nucleotide sequence ID" value="NZ_FNKK01000002.1"/>
</dbReference>
<dbReference type="GO" id="GO:0003677">
    <property type="term" value="F:DNA binding"/>
    <property type="evidence" value="ECO:0007669"/>
    <property type="project" value="UniProtKB-KW"/>
</dbReference>
<feature type="domain" description="HTH marR-type" evidence="1">
    <location>
        <begin position="15"/>
        <end position="147"/>
    </location>
</feature>
<dbReference type="SUPFAM" id="SSF46785">
    <property type="entry name" value="Winged helix' DNA-binding domain"/>
    <property type="match status" value="1"/>
</dbReference>
<evidence type="ECO:0000313" key="2">
    <source>
        <dbReference type="EMBL" id="SDQ87164.1"/>
    </source>
</evidence>
<dbReference type="AlphaFoldDB" id="A0A1H1EEU9"/>
<evidence type="ECO:0000313" key="3">
    <source>
        <dbReference type="Proteomes" id="UP000217103"/>
    </source>
</evidence>
<dbReference type="GO" id="GO:0003700">
    <property type="term" value="F:DNA-binding transcription factor activity"/>
    <property type="evidence" value="ECO:0007669"/>
    <property type="project" value="InterPro"/>
</dbReference>
<sequence>MASRDGGSPPLVGVDHDLGWALGVLFRAYAKAAGAALADVPGGPRGYQVVAAAAGDEPPNQGALAHRLGIDRTVLTYLIDDLEAAGLVERRPDPTDRRSRRIVATEKGRRLCARGREHLRHVEARLLDCLDEAEAAALRAMLQRLAAHANTADPLKNACDVAEELSY</sequence>
<dbReference type="InterPro" id="IPR036390">
    <property type="entry name" value="WH_DNA-bd_sf"/>
</dbReference>
<dbReference type="InterPro" id="IPR039422">
    <property type="entry name" value="MarR/SlyA-like"/>
</dbReference>
<accession>A0A1H1EEU9</accession>
<dbReference type="STRING" id="35622.SAMN04489764_2444"/>
<dbReference type="Proteomes" id="UP000217103">
    <property type="component" value="Unassembled WGS sequence"/>
</dbReference>
<dbReference type="PANTHER" id="PTHR33164:SF99">
    <property type="entry name" value="MARR FAMILY REGULATORY PROTEIN"/>
    <property type="match status" value="1"/>
</dbReference>
<organism evidence="2 3">
    <name type="scientific">Thermostaphylospora chromogena</name>
    <dbReference type="NCBI Taxonomy" id="35622"/>
    <lineage>
        <taxon>Bacteria</taxon>
        <taxon>Bacillati</taxon>
        <taxon>Actinomycetota</taxon>
        <taxon>Actinomycetes</taxon>
        <taxon>Streptosporangiales</taxon>
        <taxon>Thermomonosporaceae</taxon>
        <taxon>Thermostaphylospora</taxon>
    </lineage>
</organism>
<dbReference type="InterPro" id="IPR000835">
    <property type="entry name" value="HTH_MarR-typ"/>
</dbReference>
<dbReference type="Gene3D" id="1.10.10.10">
    <property type="entry name" value="Winged helix-like DNA-binding domain superfamily/Winged helix DNA-binding domain"/>
    <property type="match status" value="1"/>
</dbReference>
<dbReference type="Pfam" id="PF12802">
    <property type="entry name" value="MarR_2"/>
    <property type="match status" value="1"/>
</dbReference>
<gene>
    <name evidence="2" type="ORF">SAMN04489764_2444</name>
</gene>
<dbReference type="PANTHER" id="PTHR33164">
    <property type="entry name" value="TRANSCRIPTIONAL REGULATOR, MARR FAMILY"/>
    <property type="match status" value="1"/>
</dbReference>